<reference evidence="2" key="1">
    <citation type="journal article" date="2022" name="Mol. Ecol. Resour.">
        <title>The genomes of chicory, endive, great burdock and yacon provide insights into Asteraceae palaeo-polyploidization history and plant inulin production.</title>
        <authorList>
            <person name="Fan W."/>
            <person name="Wang S."/>
            <person name="Wang H."/>
            <person name="Wang A."/>
            <person name="Jiang F."/>
            <person name="Liu H."/>
            <person name="Zhao H."/>
            <person name="Xu D."/>
            <person name="Zhang Y."/>
        </authorList>
    </citation>
    <scope>NUCLEOTIDE SEQUENCE [LARGE SCALE GENOMIC DNA]</scope>
    <source>
        <strain evidence="2">cv. Yunnan</strain>
    </source>
</reference>
<dbReference type="Proteomes" id="UP001056120">
    <property type="component" value="Linkage Group LG11"/>
</dbReference>
<protein>
    <submittedName>
        <fullName evidence="1">Uncharacterized protein</fullName>
    </submittedName>
</protein>
<comment type="caution">
    <text evidence="1">The sequence shown here is derived from an EMBL/GenBank/DDBJ whole genome shotgun (WGS) entry which is preliminary data.</text>
</comment>
<organism evidence="1 2">
    <name type="scientific">Smallanthus sonchifolius</name>
    <dbReference type="NCBI Taxonomy" id="185202"/>
    <lineage>
        <taxon>Eukaryota</taxon>
        <taxon>Viridiplantae</taxon>
        <taxon>Streptophyta</taxon>
        <taxon>Embryophyta</taxon>
        <taxon>Tracheophyta</taxon>
        <taxon>Spermatophyta</taxon>
        <taxon>Magnoliopsida</taxon>
        <taxon>eudicotyledons</taxon>
        <taxon>Gunneridae</taxon>
        <taxon>Pentapetalae</taxon>
        <taxon>asterids</taxon>
        <taxon>campanulids</taxon>
        <taxon>Asterales</taxon>
        <taxon>Asteraceae</taxon>
        <taxon>Asteroideae</taxon>
        <taxon>Heliantheae alliance</taxon>
        <taxon>Millerieae</taxon>
        <taxon>Smallanthus</taxon>
    </lineage>
</organism>
<dbReference type="EMBL" id="CM042028">
    <property type="protein sequence ID" value="KAI3798923.1"/>
    <property type="molecule type" value="Genomic_DNA"/>
</dbReference>
<accession>A0ACB9HSH3</accession>
<evidence type="ECO:0000313" key="2">
    <source>
        <dbReference type="Proteomes" id="UP001056120"/>
    </source>
</evidence>
<proteinExistence type="predicted"/>
<evidence type="ECO:0000313" key="1">
    <source>
        <dbReference type="EMBL" id="KAI3798923.1"/>
    </source>
</evidence>
<reference evidence="1 2" key="2">
    <citation type="journal article" date="2022" name="Mol. Ecol. Resour.">
        <title>The genomes of chicory, endive, great burdock and yacon provide insights into Asteraceae paleo-polyploidization history and plant inulin production.</title>
        <authorList>
            <person name="Fan W."/>
            <person name="Wang S."/>
            <person name="Wang H."/>
            <person name="Wang A."/>
            <person name="Jiang F."/>
            <person name="Liu H."/>
            <person name="Zhao H."/>
            <person name="Xu D."/>
            <person name="Zhang Y."/>
        </authorList>
    </citation>
    <scope>NUCLEOTIDE SEQUENCE [LARGE SCALE GENOMIC DNA]</scope>
    <source>
        <strain evidence="2">cv. Yunnan</strain>
        <tissue evidence="1">Leaves</tissue>
    </source>
</reference>
<name>A0ACB9HSH3_9ASTR</name>
<sequence>MTALNPLLQLSGNLLEGIMEDLKVSSSFFCINSILVLNAESAMTRIKIRAWRYPVDAVAALSMRIVNVFSNEKGNTTCEICFQPFKPGYTSPSQLFHDGGVPMNFRGNWEISRRDLYNHDSLESDEYIAPSSTSIFCCRVVAILFIILVVLRHMLPIIVNGTGAYSITIFMLHLLMVIGILLPICIMARALTAAQHLHQQQTDLPQTGSQPHLIHVH</sequence>
<keyword evidence="2" id="KW-1185">Reference proteome</keyword>
<gene>
    <name evidence="1" type="ORF">L1987_34208</name>
</gene>